<dbReference type="Gene3D" id="3.50.30.60">
    <property type="entry name" value="LD-carboxypeptidase A C-terminal domain-like"/>
    <property type="match status" value="1"/>
</dbReference>
<gene>
    <name evidence="9" type="ORF">EU96_1113</name>
</gene>
<dbReference type="InterPro" id="IPR027478">
    <property type="entry name" value="LdcA_N"/>
</dbReference>
<comment type="similarity">
    <text evidence="1">Belongs to the peptidase S66 family.</text>
</comment>
<dbReference type="InterPro" id="IPR040921">
    <property type="entry name" value="Peptidase_S66C"/>
</dbReference>
<dbReference type="GO" id="GO:0006508">
    <property type="term" value="P:proteolysis"/>
    <property type="evidence" value="ECO:0007669"/>
    <property type="project" value="UniProtKB-KW"/>
</dbReference>
<dbReference type="GO" id="GO:0106415">
    <property type="term" value="F:muramoyltetrapeptide carboxypeptidase activity"/>
    <property type="evidence" value="ECO:0007669"/>
    <property type="project" value="UniProtKB-EC"/>
</dbReference>
<evidence type="ECO:0000313" key="9">
    <source>
        <dbReference type="EMBL" id="KGF97401.1"/>
    </source>
</evidence>
<evidence type="ECO:0000256" key="6">
    <source>
        <dbReference type="PIRSR" id="PIRSR028757-1"/>
    </source>
</evidence>
<feature type="active site" description="Charge relay system" evidence="6">
    <location>
        <position position="192"/>
    </location>
</feature>
<dbReference type="EC" id="3.4.17.13" evidence="9"/>
<feature type="active site" description="Nucleophile" evidence="6">
    <location>
        <position position="101"/>
    </location>
</feature>
<evidence type="ECO:0000256" key="5">
    <source>
        <dbReference type="ARBA" id="ARBA00022825"/>
    </source>
</evidence>
<dbReference type="GO" id="GO:0008236">
    <property type="term" value="F:serine-type peptidase activity"/>
    <property type="evidence" value="ECO:0007669"/>
    <property type="project" value="UniProtKB-KW"/>
</dbReference>
<dbReference type="InterPro" id="IPR027461">
    <property type="entry name" value="Carboxypeptidase_A_C_sf"/>
</dbReference>
<reference evidence="10" key="1">
    <citation type="journal article" date="2014" name="Sci. Data">
        <title>Genomes of diverse isolates of the marine cyanobacterium Prochlorococcus.</title>
        <authorList>
            <person name="Biller S."/>
            <person name="Berube P."/>
            <person name="Thompson J."/>
            <person name="Kelly L."/>
            <person name="Roggensack S."/>
            <person name="Awad L."/>
            <person name="Roache-Johnson K."/>
            <person name="Ding H."/>
            <person name="Giovannoni S.J."/>
            <person name="Moore L.R."/>
            <person name="Chisholm S.W."/>
        </authorList>
    </citation>
    <scope>NUCLEOTIDE SEQUENCE [LARGE SCALE GENOMIC DNA]</scope>
    <source>
        <strain evidence="10">MIT 9302</strain>
    </source>
</reference>
<dbReference type="OrthoDB" id="9807329at2"/>
<evidence type="ECO:0000256" key="3">
    <source>
        <dbReference type="ARBA" id="ARBA00022670"/>
    </source>
</evidence>
<dbReference type="STRING" id="74545.EU96_1113"/>
<evidence type="ECO:0000259" key="7">
    <source>
        <dbReference type="Pfam" id="PF02016"/>
    </source>
</evidence>
<dbReference type="CDD" id="cd07025">
    <property type="entry name" value="Peptidase_S66"/>
    <property type="match status" value="1"/>
</dbReference>
<name>A0A0A2A977_PROMR</name>
<dbReference type="SUPFAM" id="SSF141986">
    <property type="entry name" value="LD-carboxypeptidase A C-terminal domain-like"/>
    <property type="match status" value="1"/>
</dbReference>
<dbReference type="eggNOG" id="COG1619">
    <property type="taxonomic scope" value="Bacteria"/>
</dbReference>
<dbReference type="Pfam" id="PF17676">
    <property type="entry name" value="Peptidase_S66C"/>
    <property type="match status" value="1"/>
</dbReference>
<keyword evidence="5" id="KW-0720">Serine protease</keyword>
<evidence type="ECO:0000256" key="1">
    <source>
        <dbReference type="ARBA" id="ARBA00010233"/>
    </source>
</evidence>
<dbReference type="InterPro" id="IPR003507">
    <property type="entry name" value="S66_fam"/>
</dbReference>
<evidence type="ECO:0000259" key="8">
    <source>
        <dbReference type="Pfam" id="PF17676"/>
    </source>
</evidence>
<organism evidence="9 10">
    <name type="scientific">Prochlorococcus marinus str. MIT 9302</name>
    <dbReference type="NCBI Taxonomy" id="74545"/>
    <lineage>
        <taxon>Bacteria</taxon>
        <taxon>Bacillati</taxon>
        <taxon>Cyanobacteriota</taxon>
        <taxon>Cyanophyceae</taxon>
        <taxon>Synechococcales</taxon>
        <taxon>Prochlorococcaceae</taxon>
        <taxon>Prochlorococcus</taxon>
    </lineage>
</organism>
<protein>
    <submittedName>
        <fullName evidence="9">Muramoyltetrapeptide carboxypeptidase</fullName>
        <ecNumber evidence="9">3.4.17.13</ecNumber>
    </submittedName>
</protein>
<dbReference type="InterPro" id="IPR029062">
    <property type="entry name" value="Class_I_gatase-like"/>
</dbReference>
<dbReference type="InterPro" id="IPR040449">
    <property type="entry name" value="Peptidase_S66_N"/>
</dbReference>
<dbReference type="SUPFAM" id="SSF52317">
    <property type="entry name" value="Class I glutamine amidotransferase-like"/>
    <property type="match status" value="1"/>
</dbReference>
<evidence type="ECO:0000256" key="4">
    <source>
        <dbReference type="ARBA" id="ARBA00022801"/>
    </source>
</evidence>
<feature type="active site" description="Charge relay system" evidence="6">
    <location>
        <position position="261"/>
    </location>
</feature>
<dbReference type="AlphaFoldDB" id="A0A0A2A977"/>
<feature type="domain" description="LD-carboxypeptidase N-terminal" evidence="7">
    <location>
        <begin position="11"/>
        <end position="121"/>
    </location>
</feature>
<sequence length="289" mass="32277">MVIRLKKGDQVDILAPGSFIDDEENLKKGIEILKNWGLKINQNNSLSKRYGYFAGDDLTRFKELEKAQNSKLIIFAKGGWGSSRILEKNPSWGNGLMLGFSDTCSLLLSKYSQGFIGSIHGPMVASLFKEPEWSLERLRNLLFEGYVEDIKGTPLRGGKAKGEIIVSNLTIATFLIGTNHFPDCIGKIIIFEDINEDIYKIDRMLTYLRMTKTLTDIAGIGFGSFSNDCCDSEWKDLLKSCIIERLKEFNFPIIFDLPIGHISGNACIPLGYEATLNGDNGILSVEIPF</sequence>
<dbReference type="Proteomes" id="UP000030445">
    <property type="component" value="Unassembled WGS sequence"/>
</dbReference>
<evidence type="ECO:0000313" key="10">
    <source>
        <dbReference type="Proteomes" id="UP000030445"/>
    </source>
</evidence>
<dbReference type="PANTHER" id="PTHR30237">
    <property type="entry name" value="MURAMOYLTETRAPEPTIDE CARBOXYPEPTIDASE"/>
    <property type="match status" value="1"/>
</dbReference>
<accession>A0A0A2A977</accession>
<dbReference type="PIRSF" id="PIRSF028757">
    <property type="entry name" value="LD-carboxypeptidase"/>
    <property type="match status" value="1"/>
</dbReference>
<comment type="caution">
    <text evidence="9">The sequence shown here is derived from an EMBL/GenBank/DDBJ whole genome shotgun (WGS) entry which is preliminary data.</text>
</comment>
<dbReference type="RefSeq" id="WP_032526761.1">
    <property type="nucleotide sequence ID" value="NZ_CP138951.1"/>
</dbReference>
<proteinExistence type="inferred from homology"/>
<dbReference type="Gene3D" id="3.40.50.10740">
    <property type="entry name" value="Class I glutamine amidotransferase-like"/>
    <property type="match status" value="1"/>
</dbReference>
<dbReference type="EMBL" id="JNAM01000010">
    <property type="protein sequence ID" value="KGF97401.1"/>
    <property type="molecule type" value="Genomic_DNA"/>
</dbReference>
<keyword evidence="2 9" id="KW-0121">Carboxypeptidase</keyword>
<feature type="domain" description="LD-carboxypeptidase C-terminal" evidence="8">
    <location>
        <begin position="161"/>
        <end position="276"/>
    </location>
</feature>
<dbReference type="Pfam" id="PF02016">
    <property type="entry name" value="Peptidase_S66"/>
    <property type="match status" value="1"/>
</dbReference>
<keyword evidence="4 9" id="KW-0378">Hydrolase</keyword>
<keyword evidence="3" id="KW-0645">Protease</keyword>
<evidence type="ECO:0000256" key="2">
    <source>
        <dbReference type="ARBA" id="ARBA00022645"/>
    </source>
</evidence>
<dbReference type="PANTHER" id="PTHR30237:SF2">
    <property type="entry name" value="MUREIN TETRAPEPTIDE CARBOXYPEPTIDASE"/>
    <property type="match status" value="1"/>
</dbReference>